<evidence type="ECO:0000256" key="3">
    <source>
        <dbReference type="ARBA" id="ARBA00022917"/>
    </source>
</evidence>
<proteinExistence type="predicted"/>
<dbReference type="GO" id="GO:0003743">
    <property type="term" value="F:translation initiation factor activity"/>
    <property type="evidence" value="ECO:0007669"/>
    <property type="project" value="UniProtKB-KW"/>
</dbReference>
<feature type="region of interest" description="Disordered" evidence="5">
    <location>
        <begin position="1"/>
        <end position="79"/>
    </location>
</feature>
<dbReference type="InterPro" id="IPR023194">
    <property type="entry name" value="eIF3-like_dom_sf"/>
</dbReference>
<sequence length="260" mass="28495">MSDWDGSGDESRETKNRQGGIGSGSNVDPTGGSDVEEASSSTKASNAKKKASLKQKLAEKEAAQKRRLESGQEEKEYMDLREKFMDEKEMRRVMREKELEADLRNASDLFGDASLDDKKATLTTRDTSNTATSSTKTTPEIPAHLKPFLTLPAKIQTKADFEALSKAIYTHLIKPHTSSPQYGAFVEMHARTLCGTLRETETRKVANVVAGVATEKAAEARKAANATKKKAQATAASSKAKYDLNTYDDDDFGNNPDDFM</sequence>
<dbReference type="OMA" id="KNIANTW"/>
<accession>G4TTG2</accession>
<dbReference type="HOGENOM" id="CLU_1070040_0_0_1"/>
<evidence type="ECO:0000313" key="6">
    <source>
        <dbReference type="EMBL" id="CCA74605.1"/>
    </source>
</evidence>
<reference evidence="6 7" key="1">
    <citation type="journal article" date="2011" name="PLoS Pathog.">
        <title>Endophytic Life Strategies Decoded by Genome and Transcriptome Analyses of the Mutualistic Root Symbiont Piriformospora indica.</title>
        <authorList>
            <person name="Zuccaro A."/>
            <person name="Lahrmann U."/>
            <person name="Guldener U."/>
            <person name="Langen G."/>
            <person name="Pfiffi S."/>
            <person name="Biedenkopf D."/>
            <person name="Wong P."/>
            <person name="Samans B."/>
            <person name="Grimm C."/>
            <person name="Basiewicz M."/>
            <person name="Murat C."/>
            <person name="Martin F."/>
            <person name="Kogel K.H."/>
        </authorList>
    </citation>
    <scope>NUCLEOTIDE SEQUENCE [LARGE SCALE GENOMIC DNA]</scope>
    <source>
        <strain evidence="6 7">DSM 11827</strain>
    </source>
</reference>
<dbReference type="eggNOG" id="KOG4813">
    <property type="taxonomic scope" value="Eukaryota"/>
</dbReference>
<gene>
    <name evidence="6" type="ORF">PIIN_08557</name>
</gene>
<evidence type="ECO:0000256" key="5">
    <source>
        <dbReference type="SAM" id="MobiDB-lite"/>
    </source>
</evidence>
<dbReference type="FunCoup" id="G4TTG2">
    <property type="interactions" value="55"/>
</dbReference>
<organism evidence="6 7">
    <name type="scientific">Serendipita indica (strain DSM 11827)</name>
    <name type="common">Root endophyte fungus</name>
    <name type="synonym">Piriformospora indica</name>
    <dbReference type="NCBI Taxonomy" id="1109443"/>
    <lineage>
        <taxon>Eukaryota</taxon>
        <taxon>Fungi</taxon>
        <taxon>Dikarya</taxon>
        <taxon>Basidiomycota</taxon>
        <taxon>Agaricomycotina</taxon>
        <taxon>Agaricomycetes</taxon>
        <taxon>Sebacinales</taxon>
        <taxon>Serendipitaceae</taxon>
        <taxon>Serendipita</taxon>
    </lineage>
</organism>
<dbReference type="Gene3D" id="1.10.246.60">
    <property type="entry name" value="Eukaryotic translation initiation factor 3 like domains"/>
    <property type="match status" value="1"/>
</dbReference>
<dbReference type="InParanoid" id="G4TTG2"/>
<comment type="caution">
    <text evidence="6">The sequence shown here is derived from an EMBL/GenBank/DDBJ whole genome shotgun (WGS) entry which is preliminary data.</text>
</comment>
<dbReference type="AlphaFoldDB" id="G4TTG2"/>
<dbReference type="PANTHER" id="PTHR21681">
    <property type="entry name" value="EUKARYOTIC TRANSLATION INITIATION FACTOR 3 SUBUNIT J"/>
    <property type="match status" value="1"/>
</dbReference>
<keyword evidence="1" id="KW-0963">Cytoplasm</keyword>
<dbReference type="Proteomes" id="UP000007148">
    <property type="component" value="Unassembled WGS sequence"/>
</dbReference>
<keyword evidence="2" id="KW-0396">Initiation factor</keyword>
<dbReference type="InterPro" id="IPR013906">
    <property type="entry name" value="eIF3j"/>
</dbReference>
<keyword evidence="3" id="KW-0648">Protein biosynthesis</keyword>
<evidence type="ECO:0000256" key="1">
    <source>
        <dbReference type="ARBA" id="ARBA00022490"/>
    </source>
</evidence>
<evidence type="ECO:0000256" key="4">
    <source>
        <dbReference type="ARBA" id="ARBA00029904"/>
    </source>
</evidence>
<dbReference type="GO" id="GO:0005852">
    <property type="term" value="C:eukaryotic translation initiation factor 3 complex"/>
    <property type="evidence" value="ECO:0007669"/>
    <property type="project" value="InterPro"/>
</dbReference>
<protein>
    <recommendedName>
        <fullName evidence="4">Eukaryotic translation initiation factor 3 30 kDa subunit</fullName>
    </recommendedName>
</protein>
<dbReference type="Pfam" id="PF08597">
    <property type="entry name" value="eIF3_subunit"/>
    <property type="match status" value="1"/>
</dbReference>
<dbReference type="PANTHER" id="PTHR21681:SF0">
    <property type="entry name" value="EUKARYOTIC TRANSLATION INITIATION FACTOR 3 SUBUNIT J"/>
    <property type="match status" value="1"/>
</dbReference>
<name>G4TTG2_SERID</name>
<evidence type="ECO:0000313" key="7">
    <source>
        <dbReference type="Proteomes" id="UP000007148"/>
    </source>
</evidence>
<keyword evidence="7" id="KW-1185">Reference proteome</keyword>
<dbReference type="STRING" id="1109443.G4TTG2"/>
<dbReference type="OrthoDB" id="20381at2759"/>
<dbReference type="EMBL" id="CAFZ01000333">
    <property type="protein sequence ID" value="CCA74605.1"/>
    <property type="molecule type" value="Genomic_DNA"/>
</dbReference>
<evidence type="ECO:0000256" key="2">
    <source>
        <dbReference type="ARBA" id="ARBA00022540"/>
    </source>
</evidence>
<feature type="compositionally biased region" description="Basic and acidic residues" evidence="5">
    <location>
        <begin position="56"/>
        <end position="79"/>
    </location>
</feature>